<protein>
    <recommendedName>
        <fullName evidence="2">YncE family protein</fullName>
    </recommendedName>
</protein>
<gene>
    <name evidence="1" type="ORF">ENJ10_07265</name>
</gene>
<sequence>MRYLLLLLTLSLFVACSDPNSGKDTTRVELQGAFILNEGQFTQANGSLSFYSPEADSVQNNIFENVNGRALGDIVNDMLIVDSIAFIVVNNSNTIEVMSLNTWKSKGTIPAGDFTAPYNIALAAPGKIYVSNLYANSVSVISVENLAIEKTIAVGANPEGIAVAGDYAFVANSGFGYANTVTVIDTKSDEVKATIRVGDNPQTAVVDADGRVQVLCTGSYGDYYNPNDDTPGGLYVIDPTTLSVTDSMIISGHPGRLVMDDNGYGYYKNGAIVQYNQKSLQVTDSTFIDGGFFYNFAYDEVSEQFFVTDAKDFTQNGEVIIFDKDGKEVKRYGTGIIPGKIVFYYQ</sequence>
<dbReference type="NCBIfam" id="TIGR02276">
    <property type="entry name" value="beta_rpt_yvtn"/>
    <property type="match status" value="2"/>
</dbReference>
<comment type="caution">
    <text evidence="1">The sequence shown here is derived from an EMBL/GenBank/DDBJ whole genome shotgun (WGS) entry which is preliminary data.</text>
</comment>
<dbReference type="InterPro" id="IPR011048">
    <property type="entry name" value="Haem_d1_sf"/>
</dbReference>
<dbReference type="PANTHER" id="PTHR47197">
    <property type="entry name" value="PROTEIN NIRF"/>
    <property type="match status" value="1"/>
</dbReference>
<name>A0A7V1PV12_CALAY</name>
<evidence type="ECO:0008006" key="2">
    <source>
        <dbReference type="Google" id="ProtNLM"/>
    </source>
</evidence>
<reference evidence="1" key="1">
    <citation type="journal article" date="2020" name="mSystems">
        <title>Genome- and Community-Level Interaction Insights into Carbon Utilization and Element Cycling Functions of Hydrothermarchaeota in Hydrothermal Sediment.</title>
        <authorList>
            <person name="Zhou Z."/>
            <person name="Liu Y."/>
            <person name="Xu W."/>
            <person name="Pan J."/>
            <person name="Luo Z.H."/>
            <person name="Li M."/>
        </authorList>
    </citation>
    <scope>NUCLEOTIDE SEQUENCE [LARGE SCALE GENOMIC DNA]</scope>
    <source>
        <strain evidence="1">HyVt-456</strain>
    </source>
</reference>
<organism evidence="1">
    <name type="scientific">Caldithrix abyssi</name>
    <dbReference type="NCBI Taxonomy" id="187145"/>
    <lineage>
        <taxon>Bacteria</taxon>
        <taxon>Pseudomonadati</taxon>
        <taxon>Calditrichota</taxon>
        <taxon>Calditrichia</taxon>
        <taxon>Calditrichales</taxon>
        <taxon>Calditrichaceae</taxon>
        <taxon>Caldithrix</taxon>
    </lineage>
</organism>
<accession>A0A7V1PV12</accession>
<evidence type="ECO:0000313" key="1">
    <source>
        <dbReference type="EMBL" id="HED10471.1"/>
    </source>
</evidence>
<dbReference type="PROSITE" id="PS51257">
    <property type="entry name" value="PROKAR_LIPOPROTEIN"/>
    <property type="match status" value="1"/>
</dbReference>
<dbReference type="SUPFAM" id="SSF51004">
    <property type="entry name" value="C-terminal (heme d1) domain of cytochrome cd1-nitrite reductase"/>
    <property type="match status" value="1"/>
</dbReference>
<dbReference type="PANTHER" id="PTHR47197:SF3">
    <property type="entry name" value="DIHYDRO-HEME D1 DEHYDROGENASE"/>
    <property type="match status" value="1"/>
</dbReference>
<dbReference type="EMBL" id="DRLD01000202">
    <property type="protein sequence ID" value="HED10471.1"/>
    <property type="molecule type" value="Genomic_DNA"/>
</dbReference>
<dbReference type="InterPro" id="IPR011964">
    <property type="entry name" value="YVTN_b-propeller_repeat"/>
</dbReference>
<dbReference type="AlphaFoldDB" id="A0A7V1PV12"/>
<dbReference type="InterPro" id="IPR051200">
    <property type="entry name" value="Host-pathogen_enzymatic-act"/>
</dbReference>
<dbReference type="Pfam" id="PF16819">
    <property type="entry name" value="DUF5074"/>
    <property type="match status" value="1"/>
</dbReference>
<dbReference type="Gene3D" id="2.130.10.10">
    <property type="entry name" value="YVTN repeat-like/Quinoprotein amine dehydrogenase"/>
    <property type="match status" value="1"/>
</dbReference>
<dbReference type="InterPro" id="IPR031815">
    <property type="entry name" value="DUF5074"/>
</dbReference>
<proteinExistence type="predicted"/>
<dbReference type="InterPro" id="IPR015943">
    <property type="entry name" value="WD40/YVTN_repeat-like_dom_sf"/>
</dbReference>
<dbReference type="Proteomes" id="UP000886005">
    <property type="component" value="Unassembled WGS sequence"/>
</dbReference>